<dbReference type="Proteomes" id="UP000190230">
    <property type="component" value="Unassembled WGS sequence"/>
</dbReference>
<dbReference type="NCBIfam" id="NF033819">
    <property type="entry name" value="IS66_TnpB"/>
    <property type="match status" value="1"/>
</dbReference>
<dbReference type="PANTHER" id="PTHR36455:SF1">
    <property type="entry name" value="BLR8292 PROTEIN"/>
    <property type="match status" value="1"/>
</dbReference>
<evidence type="ECO:0000313" key="1">
    <source>
        <dbReference type="EMBL" id="SKB35326.1"/>
    </source>
</evidence>
<dbReference type="STRING" id="241145.SAMN05660776_0647"/>
<gene>
    <name evidence="1" type="ORF">SAMN05660776_0647</name>
</gene>
<sequence length="113" mass="13365">MFSLGSSHNYHFYRKPCDMRKSFNGLSGLVKNELNREPTSGDVFVFLNRNRTHLKLLHWERGGFVLYYKRLERGSFTPPVIKEDQTNFTWPQLVLMIEGITVEKSVQKLRYSH</sequence>
<protein>
    <submittedName>
        <fullName evidence="1">IS66 Orf2 like protein</fullName>
    </submittedName>
</protein>
<dbReference type="OrthoDB" id="4956084at2"/>
<name>A0A1T5AK46_9FLAO</name>
<evidence type="ECO:0000313" key="2">
    <source>
        <dbReference type="Proteomes" id="UP000190230"/>
    </source>
</evidence>
<dbReference type="PANTHER" id="PTHR36455">
    <property type="match status" value="1"/>
</dbReference>
<dbReference type="RefSeq" id="WP_079719249.1">
    <property type="nucleotide sequence ID" value="NZ_FUYY01000001.1"/>
</dbReference>
<dbReference type="Pfam" id="PF05717">
    <property type="entry name" value="TnpB_IS66"/>
    <property type="match status" value="1"/>
</dbReference>
<reference evidence="2" key="1">
    <citation type="submission" date="2017-02" db="EMBL/GenBank/DDBJ databases">
        <authorList>
            <person name="Varghese N."/>
            <person name="Submissions S."/>
        </authorList>
    </citation>
    <scope>NUCLEOTIDE SEQUENCE [LARGE SCALE GENOMIC DNA]</scope>
    <source>
        <strain evidence="2">DSM 23405</strain>
    </source>
</reference>
<dbReference type="EMBL" id="FUYY01000001">
    <property type="protein sequence ID" value="SKB35326.1"/>
    <property type="molecule type" value="Genomic_DNA"/>
</dbReference>
<dbReference type="InterPro" id="IPR008878">
    <property type="entry name" value="Transposase_IS66_Orf2"/>
</dbReference>
<accession>A0A1T5AK46</accession>
<organism evidence="1 2">
    <name type="scientific">Salegentibacter holothuriorum</name>
    <dbReference type="NCBI Taxonomy" id="241145"/>
    <lineage>
        <taxon>Bacteria</taxon>
        <taxon>Pseudomonadati</taxon>
        <taxon>Bacteroidota</taxon>
        <taxon>Flavobacteriia</taxon>
        <taxon>Flavobacteriales</taxon>
        <taxon>Flavobacteriaceae</taxon>
        <taxon>Salegentibacter</taxon>
    </lineage>
</organism>
<proteinExistence type="predicted"/>
<dbReference type="AlphaFoldDB" id="A0A1T5AK46"/>
<keyword evidence="2" id="KW-1185">Reference proteome</keyword>